<keyword evidence="2" id="KW-0238">DNA-binding</keyword>
<dbReference type="SMART" id="SM00342">
    <property type="entry name" value="HTH_ARAC"/>
    <property type="match status" value="1"/>
</dbReference>
<proteinExistence type="predicted"/>
<keyword evidence="4" id="KW-0472">Membrane</keyword>
<feature type="domain" description="HTH araC/xylS-type" evidence="5">
    <location>
        <begin position="231"/>
        <end position="332"/>
    </location>
</feature>
<evidence type="ECO:0000313" key="7">
    <source>
        <dbReference type="Proteomes" id="UP000275321"/>
    </source>
</evidence>
<dbReference type="RefSeq" id="WP_125365918.1">
    <property type="nucleotide sequence ID" value="NZ_RHWT01000029.1"/>
</dbReference>
<evidence type="ECO:0000259" key="5">
    <source>
        <dbReference type="PROSITE" id="PS01124"/>
    </source>
</evidence>
<dbReference type="InterPro" id="IPR018060">
    <property type="entry name" value="HTH_AraC"/>
</dbReference>
<dbReference type="AlphaFoldDB" id="A0A3R8Z0M4"/>
<evidence type="ECO:0000256" key="2">
    <source>
        <dbReference type="ARBA" id="ARBA00023125"/>
    </source>
</evidence>
<dbReference type="PROSITE" id="PS01124">
    <property type="entry name" value="HTH_ARAC_FAMILY_2"/>
    <property type="match status" value="1"/>
</dbReference>
<comment type="caution">
    <text evidence="6">The sequence shown here is derived from an EMBL/GenBank/DDBJ whole genome shotgun (WGS) entry which is preliminary data.</text>
</comment>
<dbReference type="GO" id="GO:0043565">
    <property type="term" value="F:sequence-specific DNA binding"/>
    <property type="evidence" value="ECO:0007669"/>
    <property type="project" value="InterPro"/>
</dbReference>
<name>A0A3R8Z0M4_ENTCL</name>
<dbReference type="Gene3D" id="1.10.10.60">
    <property type="entry name" value="Homeodomain-like"/>
    <property type="match status" value="1"/>
</dbReference>
<dbReference type="SUPFAM" id="SSF46689">
    <property type="entry name" value="Homeodomain-like"/>
    <property type="match status" value="1"/>
</dbReference>
<gene>
    <name evidence="6" type="ORF">EGK68_18785</name>
</gene>
<feature type="transmembrane region" description="Helical" evidence="4">
    <location>
        <begin position="149"/>
        <end position="173"/>
    </location>
</feature>
<feature type="transmembrane region" description="Helical" evidence="4">
    <location>
        <begin position="6"/>
        <end position="22"/>
    </location>
</feature>
<dbReference type="PANTHER" id="PTHR43280:SF29">
    <property type="entry name" value="ARAC-FAMILY TRANSCRIPTIONAL REGULATOR"/>
    <property type="match status" value="1"/>
</dbReference>
<reference evidence="6 7" key="1">
    <citation type="submission" date="2018-10" db="EMBL/GenBank/DDBJ databases">
        <title>Transmission dynamics of multidrug resistant bacteria on intensive care unit surfaces.</title>
        <authorList>
            <person name="D'Souza A.W."/>
            <person name="Potter R.F."/>
            <person name="Wallace M."/>
            <person name="Shupe A."/>
            <person name="Patel S."/>
            <person name="Sun S."/>
            <person name="Gul D."/>
            <person name="Kwon J.H."/>
            <person name="Andleeb S."/>
            <person name="Burnham C.-A.D."/>
            <person name="Dantas G."/>
        </authorList>
    </citation>
    <scope>NUCLEOTIDE SEQUENCE [LARGE SCALE GENOMIC DNA]</scope>
    <source>
        <strain evidence="6 7">EC_073</strain>
    </source>
</reference>
<keyword evidence="3" id="KW-0804">Transcription</keyword>
<dbReference type="GO" id="GO:0003700">
    <property type="term" value="F:DNA-binding transcription factor activity"/>
    <property type="evidence" value="ECO:0007669"/>
    <property type="project" value="InterPro"/>
</dbReference>
<dbReference type="EMBL" id="RHWT01000029">
    <property type="protein sequence ID" value="RSB28906.1"/>
    <property type="molecule type" value="Genomic_DNA"/>
</dbReference>
<sequence>MLPIPFPWFTLSILLILLLKVCRQRPTGYRNSATFIAGCSLLVMMSALRWQFDLILLRQLQSVIAITLPPLAWRCFACVTGQRLQQKVATFVGPPTLALVLNLTAPATTDVVLMLLYIGYGCALIRTALSGSDTFIFRRLSDSTSTSSLAFIAGCFLCFSGLTDLAIALNFHFCQGQQAPQLVATSQAILLPFVCFAIVGSGRPSFPAGESVLPPEERKENNSEAFLPTYQRVNALISEQNLYLNPDLTLNSLARKTGVPARQISKAVNLTCGCNVSQWINGLRIDYAQQLLRNTDLPVTEVMLEAGFATKSNFHREFLRISGVTPTDYRRATAESREPD</sequence>
<evidence type="ECO:0000256" key="4">
    <source>
        <dbReference type="SAM" id="Phobius"/>
    </source>
</evidence>
<organism evidence="6 7">
    <name type="scientific">Enterobacter cloacae</name>
    <dbReference type="NCBI Taxonomy" id="550"/>
    <lineage>
        <taxon>Bacteria</taxon>
        <taxon>Pseudomonadati</taxon>
        <taxon>Pseudomonadota</taxon>
        <taxon>Gammaproteobacteria</taxon>
        <taxon>Enterobacterales</taxon>
        <taxon>Enterobacteriaceae</taxon>
        <taxon>Enterobacter</taxon>
        <taxon>Enterobacter cloacae complex</taxon>
    </lineage>
</organism>
<evidence type="ECO:0000256" key="1">
    <source>
        <dbReference type="ARBA" id="ARBA00023015"/>
    </source>
</evidence>
<feature type="transmembrane region" description="Helical" evidence="4">
    <location>
        <begin position="111"/>
        <end position="129"/>
    </location>
</feature>
<keyword evidence="1" id="KW-0805">Transcription regulation</keyword>
<keyword evidence="4" id="KW-0812">Transmembrane</keyword>
<accession>A0A3R8Z0M4</accession>
<evidence type="ECO:0000256" key="3">
    <source>
        <dbReference type="ARBA" id="ARBA00023163"/>
    </source>
</evidence>
<feature type="transmembrane region" description="Helical" evidence="4">
    <location>
        <begin position="34"/>
        <end position="52"/>
    </location>
</feature>
<dbReference type="InterPro" id="IPR009057">
    <property type="entry name" value="Homeodomain-like_sf"/>
</dbReference>
<protein>
    <submittedName>
        <fullName evidence="6">AraC family transcriptional regulator</fullName>
    </submittedName>
</protein>
<dbReference type="Proteomes" id="UP000275321">
    <property type="component" value="Unassembled WGS sequence"/>
</dbReference>
<dbReference type="Pfam" id="PF12833">
    <property type="entry name" value="HTH_18"/>
    <property type="match status" value="1"/>
</dbReference>
<evidence type="ECO:0000313" key="6">
    <source>
        <dbReference type="EMBL" id="RSB28906.1"/>
    </source>
</evidence>
<keyword evidence="4" id="KW-1133">Transmembrane helix</keyword>
<dbReference type="PANTHER" id="PTHR43280">
    <property type="entry name" value="ARAC-FAMILY TRANSCRIPTIONAL REGULATOR"/>
    <property type="match status" value="1"/>
</dbReference>